<proteinExistence type="predicted"/>
<keyword evidence="1" id="KW-0732">Signal</keyword>
<gene>
    <name evidence="2" type="primary">Acey_s0643.g1048</name>
    <name evidence="2" type="ORF">Y032_0643g1048</name>
</gene>
<keyword evidence="3" id="KW-1185">Reference proteome</keyword>
<reference evidence="3" key="1">
    <citation type="journal article" date="2015" name="Nat. Genet.">
        <title>The genome and transcriptome of the zoonotic hookworm Ancylostoma ceylanicum identify infection-specific gene families.</title>
        <authorList>
            <person name="Schwarz E.M."/>
            <person name="Hu Y."/>
            <person name="Antoshechkin I."/>
            <person name="Miller M.M."/>
            <person name="Sternberg P.W."/>
            <person name="Aroian R.V."/>
        </authorList>
    </citation>
    <scope>NUCLEOTIDE SEQUENCE</scope>
    <source>
        <strain evidence="3">HY135</strain>
    </source>
</reference>
<protein>
    <submittedName>
        <fullName evidence="2">Uncharacterized protein</fullName>
    </submittedName>
</protein>
<evidence type="ECO:0000313" key="3">
    <source>
        <dbReference type="Proteomes" id="UP000024635"/>
    </source>
</evidence>
<feature type="chain" id="PRO_5001491900" evidence="1">
    <location>
        <begin position="21"/>
        <end position="81"/>
    </location>
</feature>
<dbReference type="Proteomes" id="UP000024635">
    <property type="component" value="Unassembled WGS sequence"/>
</dbReference>
<evidence type="ECO:0000256" key="1">
    <source>
        <dbReference type="SAM" id="SignalP"/>
    </source>
</evidence>
<dbReference type="EMBL" id="JARK01000243">
    <property type="protein sequence ID" value="EYC39707.1"/>
    <property type="molecule type" value="Genomic_DNA"/>
</dbReference>
<organism evidence="2 3">
    <name type="scientific">Ancylostoma ceylanicum</name>
    <dbReference type="NCBI Taxonomy" id="53326"/>
    <lineage>
        <taxon>Eukaryota</taxon>
        <taxon>Metazoa</taxon>
        <taxon>Ecdysozoa</taxon>
        <taxon>Nematoda</taxon>
        <taxon>Chromadorea</taxon>
        <taxon>Rhabditida</taxon>
        <taxon>Rhabditina</taxon>
        <taxon>Rhabditomorpha</taxon>
        <taxon>Strongyloidea</taxon>
        <taxon>Ancylostomatidae</taxon>
        <taxon>Ancylostomatinae</taxon>
        <taxon>Ancylostoma</taxon>
    </lineage>
</organism>
<accession>A0A016WK97</accession>
<dbReference type="AlphaFoldDB" id="A0A016WK97"/>
<evidence type="ECO:0000313" key="2">
    <source>
        <dbReference type="EMBL" id="EYC39707.1"/>
    </source>
</evidence>
<feature type="signal peptide" evidence="1">
    <location>
        <begin position="1"/>
        <end position="20"/>
    </location>
</feature>
<comment type="caution">
    <text evidence="2">The sequence shown here is derived from an EMBL/GenBank/DDBJ whole genome shotgun (WGS) entry which is preliminary data.</text>
</comment>
<sequence length="81" mass="9319">MNYLSIWLAVFATVDLPVFNSHIAVSARLEEGWLWPMFCKFRCLYQKSCLAGDVIKVEDKRITCECQRCKTGGKLIYVVIV</sequence>
<name>A0A016WK97_9BILA</name>